<organism evidence="1">
    <name type="scientific">Arundo donax</name>
    <name type="common">Giant reed</name>
    <name type="synonym">Donax arundinaceus</name>
    <dbReference type="NCBI Taxonomy" id="35708"/>
    <lineage>
        <taxon>Eukaryota</taxon>
        <taxon>Viridiplantae</taxon>
        <taxon>Streptophyta</taxon>
        <taxon>Embryophyta</taxon>
        <taxon>Tracheophyta</taxon>
        <taxon>Spermatophyta</taxon>
        <taxon>Magnoliopsida</taxon>
        <taxon>Liliopsida</taxon>
        <taxon>Poales</taxon>
        <taxon>Poaceae</taxon>
        <taxon>PACMAD clade</taxon>
        <taxon>Arundinoideae</taxon>
        <taxon>Arundineae</taxon>
        <taxon>Arundo</taxon>
    </lineage>
</organism>
<sequence length="14" mass="1714">MHYPSKGFLFFLNI</sequence>
<protein>
    <submittedName>
        <fullName evidence="1">Uncharacterized protein</fullName>
    </submittedName>
</protein>
<proteinExistence type="predicted"/>
<dbReference type="EMBL" id="GBRH01180692">
    <property type="protein sequence ID" value="JAE17204.1"/>
    <property type="molecule type" value="Transcribed_RNA"/>
</dbReference>
<name>A0A0A9G167_ARUDO</name>
<accession>A0A0A9G167</accession>
<reference evidence="1" key="1">
    <citation type="submission" date="2014-09" db="EMBL/GenBank/DDBJ databases">
        <authorList>
            <person name="Magalhaes I.L.F."/>
            <person name="Oliveira U."/>
            <person name="Santos F.R."/>
            <person name="Vidigal T.H.D.A."/>
            <person name="Brescovit A.D."/>
            <person name="Santos A.J."/>
        </authorList>
    </citation>
    <scope>NUCLEOTIDE SEQUENCE</scope>
    <source>
        <tissue evidence="1">Shoot tissue taken approximately 20 cm above the soil surface</tissue>
    </source>
</reference>
<evidence type="ECO:0000313" key="1">
    <source>
        <dbReference type="EMBL" id="JAE17204.1"/>
    </source>
</evidence>
<reference evidence="1" key="2">
    <citation type="journal article" date="2015" name="Data Brief">
        <title>Shoot transcriptome of the giant reed, Arundo donax.</title>
        <authorList>
            <person name="Barrero R.A."/>
            <person name="Guerrero F.D."/>
            <person name="Moolhuijzen P."/>
            <person name="Goolsby J.A."/>
            <person name="Tidwell J."/>
            <person name="Bellgard S.E."/>
            <person name="Bellgard M.I."/>
        </authorList>
    </citation>
    <scope>NUCLEOTIDE SEQUENCE</scope>
    <source>
        <tissue evidence="1">Shoot tissue taken approximately 20 cm above the soil surface</tissue>
    </source>
</reference>